<dbReference type="AlphaFoldDB" id="A0A835U3S2"/>
<dbReference type="EMBL" id="JADCNM010000473">
    <property type="protein sequence ID" value="KAG0447277.1"/>
    <property type="molecule type" value="Genomic_DNA"/>
</dbReference>
<sequence>MNWGYVVVWVGEGRRTGRATGELVWVQREGGRRWLMAAMIATSRLAEDSGPIYGLQGLKQRHVENMGTEKPLEAEEMSNGKQIL</sequence>
<protein>
    <submittedName>
        <fullName evidence="1">Uncharacterized protein</fullName>
    </submittedName>
</protein>
<dbReference type="Proteomes" id="UP000639772">
    <property type="component" value="Unassembled WGS sequence"/>
</dbReference>
<reference evidence="1 2" key="1">
    <citation type="journal article" date="2020" name="Nat. Food">
        <title>A phased Vanilla planifolia genome enables genetic improvement of flavour and production.</title>
        <authorList>
            <person name="Hasing T."/>
            <person name="Tang H."/>
            <person name="Brym M."/>
            <person name="Khazi F."/>
            <person name="Huang T."/>
            <person name="Chambers A.H."/>
        </authorList>
    </citation>
    <scope>NUCLEOTIDE SEQUENCE [LARGE SCALE GENOMIC DNA]</scope>
    <source>
        <tissue evidence="1">Leaf</tissue>
    </source>
</reference>
<evidence type="ECO:0000313" key="1">
    <source>
        <dbReference type="EMBL" id="KAG0447277.1"/>
    </source>
</evidence>
<accession>A0A835U3S2</accession>
<name>A0A835U3S2_VANPL</name>
<organism evidence="1 2">
    <name type="scientific">Vanilla planifolia</name>
    <name type="common">Vanilla</name>
    <dbReference type="NCBI Taxonomy" id="51239"/>
    <lineage>
        <taxon>Eukaryota</taxon>
        <taxon>Viridiplantae</taxon>
        <taxon>Streptophyta</taxon>
        <taxon>Embryophyta</taxon>
        <taxon>Tracheophyta</taxon>
        <taxon>Spermatophyta</taxon>
        <taxon>Magnoliopsida</taxon>
        <taxon>Liliopsida</taxon>
        <taxon>Asparagales</taxon>
        <taxon>Orchidaceae</taxon>
        <taxon>Vanilloideae</taxon>
        <taxon>Vanilleae</taxon>
        <taxon>Vanilla</taxon>
    </lineage>
</organism>
<comment type="caution">
    <text evidence="1">The sequence shown here is derived from an EMBL/GenBank/DDBJ whole genome shotgun (WGS) entry which is preliminary data.</text>
</comment>
<gene>
    <name evidence="1" type="ORF">HPP92_028396</name>
</gene>
<proteinExistence type="predicted"/>
<evidence type="ECO:0000313" key="2">
    <source>
        <dbReference type="Proteomes" id="UP000639772"/>
    </source>
</evidence>